<dbReference type="Pfam" id="PF15365">
    <property type="entry name" value="PNRC"/>
    <property type="match status" value="1"/>
</dbReference>
<feature type="compositionally biased region" description="Pro residues" evidence="1">
    <location>
        <begin position="37"/>
        <end position="68"/>
    </location>
</feature>
<accession>A0A4S8JEY5</accession>
<dbReference type="GO" id="GO:0016071">
    <property type="term" value="P:mRNA metabolic process"/>
    <property type="evidence" value="ECO:0007669"/>
    <property type="project" value="UniProtKB-ARBA"/>
</dbReference>
<evidence type="ECO:0000313" key="2">
    <source>
        <dbReference type="EMBL" id="THU60009.1"/>
    </source>
</evidence>
<feature type="compositionally biased region" description="Basic and acidic residues" evidence="1">
    <location>
        <begin position="7"/>
        <end position="18"/>
    </location>
</feature>
<dbReference type="Proteomes" id="UP000317650">
    <property type="component" value="Chromosome 7"/>
</dbReference>
<dbReference type="PANTHER" id="PTHR33670">
    <property type="entry name" value="SPLICING FACTOR, PROLINE- AND GLUTAMINE-RICH-LIKE"/>
    <property type="match status" value="1"/>
</dbReference>
<feature type="region of interest" description="Disordered" evidence="1">
    <location>
        <begin position="1"/>
        <end position="106"/>
    </location>
</feature>
<gene>
    <name evidence="2" type="ORF">C4D60_Mb07t08110</name>
</gene>
<name>A0A4S8JEY5_MUSBA</name>
<proteinExistence type="predicted"/>
<dbReference type="PANTHER" id="PTHR33670:SF1">
    <property type="entry name" value="OS09G0416300 PROTEIN"/>
    <property type="match status" value="1"/>
</dbReference>
<protein>
    <submittedName>
        <fullName evidence="2">Uncharacterized protein</fullName>
    </submittedName>
</protein>
<dbReference type="InterPro" id="IPR028322">
    <property type="entry name" value="PNRC-like_rgn"/>
</dbReference>
<reference evidence="2 3" key="1">
    <citation type="journal article" date="2019" name="Nat. Plants">
        <title>Genome sequencing of Musa balbisiana reveals subgenome evolution and function divergence in polyploid bananas.</title>
        <authorList>
            <person name="Yao X."/>
        </authorList>
    </citation>
    <scope>NUCLEOTIDE SEQUENCE [LARGE SCALE GENOMIC DNA]</scope>
    <source>
        <strain evidence="3">cv. DH-PKW</strain>
        <tissue evidence="2">Leaves</tissue>
    </source>
</reference>
<evidence type="ECO:0000256" key="1">
    <source>
        <dbReference type="SAM" id="MobiDB-lite"/>
    </source>
</evidence>
<evidence type="ECO:0000313" key="3">
    <source>
        <dbReference type="Proteomes" id="UP000317650"/>
    </source>
</evidence>
<dbReference type="AlphaFoldDB" id="A0A4S8JEY5"/>
<dbReference type="EMBL" id="PYDT01000005">
    <property type="protein sequence ID" value="THU60009.1"/>
    <property type="molecule type" value="Genomic_DNA"/>
</dbReference>
<comment type="caution">
    <text evidence="2">The sequence shown here is derived from an EMBL/GenBank/DDBJ whole genome shotgun (WGS) entry which is preliminary data.</text>
</comment>
<organism evidence="2 3">
    <name type="scientific">Musa balbisiana</name>
    <name type="common">Banana</name>
    <dbReference type="NCBI Taxonomy" id="52838"/>
    <lineage>
        <taxon>Eukaryota</taxon>
        <taxon>Viridiplantae</taxon>
        <taxon>Streptophyta</taxon>
        <taxon>Embryophyta</taxon>
        <taxon>Tracheophyta</taxon>
        <taxon>Spermatophyta</taxon>
        <taxon>Magnoliopsida</taxon>
        <taxon>Liliopsida</taxon>
        <taxon>Zingiberales</taxon>
        <taxon>Musaceae</taxon>
        <taxon>Musa</taxon>
    </lineage>
</organism>
<keyword evidence="3" id="KW-1185">Reference proteome</keyword>
<sequence length="210" mass="22638">MAMAVLRSHDCLKNRLHLDAYGFRRPPPAKPHRKKSPPPPHSSRPAHPPPPPPPRKAGRQGPPPPARLPPLQAFKPSCSANHRRDGLRSPSPLKDGAQSDGKTCQRRALVMEEVRIMKRGEELKPRASLAADLSLEGHDSALRTANQLGPEPEILPRKVGLAVLESAYAGPAFLASPSPSSLPIPSFFLKKAVVKGDEAAKALPARGLAW</sequence>